<feature type="transmembrane region" description="Helical" evidence="7">
    <location>
        <begin position="926"/>
        <end position="949"/>
    </location>
</feature>
<dbReference type="Gene3D" id="1.20.1070.10">
    <property type="entry name" value="Rhodopsin 7-helix transmembrane proteins"/>
    <property type="match status" value="1"/>
</dbReference>
<dbReference type="Pfam" id="PF00002">
    <property type="entry name" value="7tm_2"/>
    <property type="match status" value="1"/>
</dbReference>
<feature type="compositionally biased region" description="Polar residues" evidence="6">
    <location>
        <begin position="244"/>
        <end position="274"/>
    </location>
</feature>
<feature type="signal peptide" evidence="8">
    <location>
        <begin position="1"/>
        <end position="36"/>
    </location>
</feature>
<dbReference type="Pfam" id="PF01033">
    <property type="entry name" value="Somatomedin_B"/>
    <property type="match status" value="1"/>
</dbReference>
<feature type="transmembrane region" description="Helical" evidence="7">
    <location>
        <begin position="955"/>
        <end position="973"/>
    </location>
</feature>
<dbReference type="PANTHER" id="PTHR45902:SF4">
    <property type="entry name" value="G-PROTEIN COUPLED RECEPTORS FAMILY 2 PROFILE 2 DOMAIN-CONTAINING PROTEIN"/>
    <property type="match status" value="1"/>
</dbReference>
<dbReference type="Gene3D" id="4.10.410.20">
    <property type="match status" value="1"/>
</dbReference>
<proteinExistence type="predicted"/>
<dbReference type="AlphaFoldDB" id="A0A8B7N5L3"/>
<feature type="region of interest" description="Disordered" evidence="6">
    <location>
        <begin position="149"/>
        <end position="283"/>
    </location>
</feature>
<feature type="chain" id="PRO_5036696708" evidence="8">
    <location>
        <begin position="37"/>
        <end position="1208"/>
    </location>
</feature>
<keyword evidence="11" id="KW-1185">Reference proteome</keyword>
<dbReference type="PANTHER" id="PTHR45902">
    <property type="entry name" value="LATROPHILIN RECEPTOR-LIKE PROTEIN A"/>
    <property type="match status" value="1"/>
</dbReference>
<organism evidence="11 12">
    <name type="scientific">Hyalella azteca</name>
    <name type="common">Amphipod</name>
    <dbReference type="NCBI Taxonomy" id="294128"/>
    <lineage>
        <taxon>Eukaryota</taxon>
        <taxon>Metazoa</taxon>
        <taxon>Ecdysozoa</taxon>
        <taxon>Arthropoda</taxon>
        <taxon>Crustacea</taxon>
        <taxon>Multicrustacea</taxon>
        <taxon>Malacostraca</taxon>
        <taxon>Eumalacostraca</taxon>
        <taxon>Peracarida</taxon>
        <taxon>Amphipoda</taxon>
        <taxon>Senticaudata</taxon>
        <taxon>Talitrida</taxon>
        <taxon>Talitroidea</taxon>
        <taxon>Hyalellidae</taxon>
        <taxon>Hyalella</taxon>
    </lineage>
</organism>
<dbReference type="CDD" id="cd15039">
    <property type="entry name" value="7tmB3_Methuselah-like"/>
    <property type="match status" value="1"/>
</dbReference>
<comment type="subcellular location">
    <subcellularLocation>
        <location evidence="1">Membrane</location>
        <topology evidence="1">Multi-pass membrane protein</topology>
    </subcellularLocation>
</comment>
<dbReference type="RefSeq" id="XP_018008598.2">
    <property type="nucleotide sequence ID" value="XM_018153109.2"/>
</dbReference>
<feature type="compositionally biased region" description="Polar residues" evidence="6">
    <location>
        <begin position="149"/>
        <end position="221"/>
    </location>
</feature>
<keyword evidence="8" id="KW-0732">Signal</keyword>
<dbReference type="SUPFAM" id="SSF90188">
    <property type="entry name" value="Somatomedin B domain"/>
    <property type="match status" value="1"/>
</dbReference>
<dbReference type="PROSITE" id="PS50261">
    <property type="entry name" value="G_PROTEIN_RECEP_F2_4"/>
    <property type="match status" value="1"/>
</dbReference>
<dbReference type="Proteomes" id="UP000694843">
    <property type="component" value="Unplaced"/>
</dbReference>
<dbReference type="InterPro" id="IPR036024">
    <property type="entry name" value="Somatomedin_B-like_dom_sf"/>
</dbReference>
<evidence type="ECO:0000256" key="6">
    <source>
        <dbReference type="SAM" id="MobiDB-lite"/>
    </source>
</evidence>
<dbReference type="OrthoDB" id="6134459at2759"/>
<evidence type="ECO:0000256" key="3">
    <source>
        <dbReference type="ARBA" id="ARBA00022989"/>
    </source>
</evidence>
<feature type="transmembrane region" description="Helical" evidence="7">
    <location>
        <begin position="768"/>
        <end position="790"/>
    </location>
</feature>
<dbReference type="PROSITE" id="PS50958">
    <property type="entry name" value="SMB_2"/>
    <property type="match status" value="1"/>
</dbReference>
<dbReference type="GO" id="GO:0016020">
    <property type="term" value="C:membrane"/>
    <property type="evidence" value="ECO:0007669"/>
    <property type="project" value="UniProtKB-SubCell"/>
</dbReference>
<keyword evidence="3 7" id="KW-1133">Transmembrane helix</keyword>
<feature type="region of interest" description="Disordered" evidence="6">
    <location>
        <begin position="1184"/>
        <end position="1208"/>
    </location>
</feature>
<evidence type="ECO:0000313" key="12">
    <source>
        <dbReference type="RefSeq" id="XP_018008598.2"/>
    </source>
</evidence>
<feature type="transmembrane region" description="Helical" evidence="7">
    <location>
        <begin position="700"/>
        <end position="722"/>
    </location>
</feature>
<evidence type="ECO:0000256" key="4">
    <source>
        <dbReference type="ARBA" id="ARBA00023136"/>
    </source>
</evidence>
<evidence type="ECO:0000256" key="7">
    <source>
        <dbReference type="SAM" id="Phobius"/>
    </source>
</evidence>
<dbReference type="KEGG" id="hazt:108666273"/>
<accession>A0A8B7N5L3</accession>
<feature type="transmembrane region" description="Helical" evidence="7">
    <location>
        <begin position="811"/>
        <end position="832"/>
    </location>
</feature>
<feature type="domain" description="SMB" evidence="10">
    <location>
        <begin position="70"/>
        <end position="129"/>
    </location>
</feature>
<feature type="compositionally biased region" description="Basic and acidic residues" evidence="6">
    <location>
        <begin position="1189"/>
        <end position="1201"/>
    </location>
</feature>
<name>A0A8B7N5L3_HYAAZ</name>
<keyword evidence="4 7" id="KW-0472">Membrane</keyword>
<gene>
    <name evidence="12" type="primary">LOC108666273</name>
</gene>
<evidence type="ECO:0000259" key="9">
    <source>
        <dbReference type="PROSITE" id="PS50261"/>
    </source>
</evidence>
<feature type="transmembrane region" description="Helical" evidence="7">
    <location>
        <begin position="852"/>
        <end position="880"/>
    </location>
</feature>
<keyword evidence="5" id="KW-1015">Disulfide bond</keyword>
<keyword evidence="2 7" id="KW-0812">Transmembrane</keyword>
<dbReference type="GO" id="GO:0007166">
    <property type="term" value="P:cell surface receptor signaling pathway"/>
    <property type="evidence" value="ECO:0007669"/>
    <property type="project" value="InterPro"/>
</dbReference>
<evidence type="ECO:0000256" key="1">
    <source>
        <dbReference type="ARBA" id="ARBA00004141"/>
    </source>
</evidence>
<feature type="domain" description="G-protein coupled receptors family 2 profile 2" evidence="9">
    <location>
        <begin position="698"/>
        <end position="977"/>
    </location>
</feature>
<dbReference type="InterPro" id="IPR053231">
    <property type="entry name" value="GPCR_LN-TM7"/>
</dbReference>
<evidence type="ECO:0000256" key="5">
    <source>
        <dbReference type="ARBA" id="ARBA00023157"/>
    </source>
</evidence>
<reference evidence="12" key="1">
    <citation type="submission" date="2025-08" db="UniProtKB">
        <authorList>
            <consortium name="RefSeq"/>
        </authorList>
    </citation>
    <scope>IDENTIFICATION</scope>
    <source>
        <tissue evidence="12">Whole organism</tissue>
    </source>
</reference>
<dbReference type="InterPro" id="IPR000832">
    <property type="entry name" value="GPCR_2_secretin-like"/>
</dbReference>
<dbReference type="GeneID" id="108666273"/>
<dbReference type="SUPFAM" id="SSF81321">
    <property type="entry name" value="Family A G protein-coupled receptor-like"/>
    <property type="match status" value="1"/>
</dbReference>
<evidence type="ECO:0000313" key="11">
    <source>
        <dbReference type="Proteomes" id="UP000694843"/>
    </source>
</evidence>
<dbReference type="InterPro" id="IPR001212">
    <property type="entry name" value="Somatomedin_B_dom"/>
</dbReference>
<protein>
    <submittedName>
        <fullName evidence="12">Uncharacterized protein LOC108666273</fullName>
    </submittedName>
</protein>
<sequence>MTLLVLGTRKPGTPCFLLRSLMAVVTYSLVSGGVCAAQRSPGLEGTQPTLLESVEEFWREVEEELQAMSELLNCRQEDFKCFHNDTLLLHQPADVDYNGLTQPCRCDSDCLLYGDCCADYAAAAAARVASGATLGDADLTLNLQQGRAANTTTEYQTESRAANTTTEYQTESRAADTTTDYQTESRAANTTTDYQTESRAANTTTDYQTESRAANTTTDYQAGSRATDKVADYQTESRAADATTDYQTESLDTNKTPGSLTESRSADTTLSSPEGSHDADTTHNIQEEIRVSETHREGSFTTSISPTKRCCADLTFDTQAMTSALSSAVEHDVLSITSSSILQSLPERRSFVCAALDFQMTGIYMVGSCPSKYQDTDLEQQCLRTVAETNYTYLMDLPVTSHRSNLTYVNYYCALCHDDANNLHRWNVSIKCARFPKDVSMQQFLQKAKYRPGLRQWKSASQAFCLFTVEEFSRPNDFIGQFSGRQCVNPKPICSIDDKCQSLVRECSASWPSNRDREKCRQYAMTSLHGKISYKNPHCALCNGVNVSQLTCMPSKGHVRIHRLITLPQTFSTLMDFKSVNCSDQDLYDPVNRVCHKIRCGRLFTLNEGTCVRTGNSSAVEPTYGQALTITSEDSILNDSCPKISIPKDQYSISESDSSVTIKSSKHIYKFGEYELENFDLLVCNEKYVYLSTITHPQKIVTFVVLVISVLCLAAHILIYWVYPKIRNLPGRNLCSLSFSLLMAHILLLTGMKAHWHSGLCILVGISLHYFWLASFCWMNVMSLDVYITFRGAVHRGSDGSSKTFLKYACYSWGVPLLVILSALVVQFTDIMPEYQPEYNAGNLCWINNRDALILFFLLPIGVIILENVSLFIATSYGIYQQSKYSKFANMRSQSIKNQNNGRIPENPKSGSYNQKRTEPKDCIRLLLYIKLGVIQGLTWTTGFLAAYTGLPACWYLFTVLNGLQGFLIFISFDLKEKVWLAVYEKLSGKVRSLRSASLTTFTSVASSSSRKFHSHSDACTETSRLDDVGLEHDKSTVMLNFSELQRVGSVIQTMESMSVERADHHAENDQKLSRQKLNDDEFSRNVIGVAPEARGSIVHYYAEKKSLQNKLTTDQEIHGSSNLSIKAPKKQSGQLESIQKNELIKAFDVRNSTRLMPEDKDSSFRRLPNDYRKTDVPGVVEFSTDPKIQFRSEHNDDETNLKSSNEV</sequence>
<evidence type="ECO:0000259" key="10">
    <source>
        <dbReference type="PROSITE" id="PS50958"/>
    </source>
</evidence>
<evidence type="ECO:0000256" key="8">
    <source>
        <dbReference type="SAM" id="SignalP"/>
    </source>
</evidence>
<feature type="transmembrane region" description="Helical" evidence="7">
    <location>
        <begin position="734"/>
        <end position="756"/>
    </location>
</feature>
<dbReference type="GO" id="GO:0004930">
    <property type="term" value="F:G protein-coupled receptor activity"/>
    <property type="evidence" value="ECO:0007669"/>
    <property type="project" value="InterPro"/>
</dbReference>
<dbReference type="InterPro" id="IPR017981">
    <property type="entry name" value="GPCR_2-like_7TM"/>
</dbReference>
<evidence type="ECO:0000256" key="2">
    <source>
        <dbReference type="ARBA" id="ARBA00022692"/>
    </source>
</evidence>